<evidence type="ECO:0000256" key="5">
    <source>
        <dbReference type="SAM" id="Phobius"/>
    </source>
</evidence>
<sequence>MKISLSKVFFLQFCALYIFTILYPRGITLTYSPSADFFTLIYKFCLYFTIAASIIYIFIKILYQRLHLASYTFFILQYYIVSIVITLLLTGTIDSGLQSVFYPICIYLFFNEIQDRVLIIKISDIFLYCLTLLFFINILDLMMNFTNIYHITFLGHVQVISQFGIIAFFISSYYLMIGNRNRKIAFLLQILTVLNCLYADVFLSKVIAIFMIIYALSFNIKRVFWKRGILISFLTFIITILLLFIDIQGYLIRYLQYFDFTFNGRYQIWRIAYQKFLDSKIYGYGVFSFHFNLPWQDSGAKGINYAHNQLMQLAIDNGVIGIVSFFIMIFYMIFLTRKIRNFRVASLFLFSYFCLFIVMFIESVTYYPYYFIILIFQILYERLEQVGEC</sequence>
<evidence type="ECO:0000256" key="4">
    <source>
        <dbReference type="ARBA" id="ARBA00023136"/>
    </source>
</evidence>
<feature type="transmembrane region" description="Helical" evidence="5">
    <location>
        <begin position="125"/>
        <end position="145"/>
    </location>
</feature>
<feature type="transmembrane region" description="Helical" evidence="5">
    <location>
        <begin position="71"/>
        <end position="90"/>
    </location>
</feature>
<keyword evidence="2 5" id="KW-0812">Transmembrane</keyword>
<proteinExistence type="predicted"/>
<feature type="domain" description="O-antigen ligase-related" evidence="6">
    <location>
        <begin position="207"/>
        <end position="326"/>
    </location>
</feature>
<name>Q4K247_STREE</name>
<dbReference type="AlphaFoldDB" id="Q4K247"/>
<keyword evidence="4 5" id="KW-0472">Membrane</keyword>
<feature type="transmembrane region" description="Helical" evidence="5">
    <location>
        <begin position="40"/>
        <end position="59"/>
    </location>
</feature>
<organism evidence="8">
    <name type="scientific">Streptococcus pneumoniae</name>
    <dbReference type="NCBI Taxonomy" id="1313"/>
    <lineage>
        <taxon>Bacteria</taxon>
        <taxon>Bacillati</taxon>
        <taxon>Bacillota</taxon>
        <taxon>Bacilli</taxon>
        <taxon>Lactobacillales</taxon>
        <taxon>Streptococcaceae</taxon>
        <taxon>Streptococcus</taxon>
    </lineage>
</organism>
<evidence type="ECO:0000256" key="2">
    <source>
        <dbReference type="ARBA" id="ARBA00022692"/>
    </source>
</evidence>
<dbReference type="InterPro" id="IPR007016">
    <property type="entry name" value="O-antigen_ligase-rel_domated"/>
</dbReference>
<dbReference type="EMBL" id="CR931655">
    <property type="protein sequence ID" value="CAI33169.1"/>
    <property type="molecule type" value="Genomic_DNA"/>
</dbReference>
<dbReference type="GO" id="GO:0016020">
    <property type="term" value="C:membrane"/>
    <property type="evidence" value="ECO:0007669"/>
    <property type="project" value="UniProtKB-SubCell"/>
</dbReference>
<dbReference type="EMBL" id="CR931654">
    <property type="protein sequence ID" value="CAI33149.1"/>
    <property type="molecule type" value="Genomic_DNA"/>
</dbReference>
<feature type="transmembrane region" description="Helical" evidence="5">
    <location>
        <begin position="157"/>
        <end position="177"/>
    </location>
</feature>
<evidence type="ECO:0000313" key="7">
    <source>
        <dbReference type="EMBL" id="CAI33149.1"/>
    </source>
</evidence>
<feature type="transmembrane region" description="Helical" evidence="5">
    <location>
        <begin position="184"/>
        <end position="217"/>
    </location>
</feature>
<gene>
    <name evidence="8" type="primary">wzy</name>
    <name evidence="7" type="ORF">SPC11B_0014</name>
    <name evidence="8" type="ORF">SPC11C_0014</name>
</gene>
<accession>Q4K247</accession>
<dbReference type="RefSeq" id="WP_050076590.1">
    <property type="nucleotide sequence ID" value="NZ_CPUH01000049.1"/>
</dbReference>
<feature type="transmembrane region" description="Helical" evidence="5">
    <location>
        <begin position="342"/>
        <end position="361"/>
    </location>
</feature>
<dbReference type="Pfam" id="PF04932">
    <property type="entry name" value="Wzy_C"/>
    <property type="match status" value="1"/>
</dbReference>
<evidence type="ECO:0000256" key="3">
    <source>
        <dbReference type="ARBA" id="ARBA00022989"/>
    </source>
</evidence>
<comment type="subcellular location">
    <subcellularLocation>
        <location evidence="1">Membrane</location>
        <topology evidence="1">Multi-pass membrane protein</topology>
    </subcellularLocation>
</comment>
<feature type="transmembrane region" description="Helical" evidence="5">
    <location>
        <begin position="313"/>
        <end position="335"/>
    </location>
</feature>
<protein>
    <submittedName>
        <fullName evidence="8">Oligosaccharide repeat unit polymerase Wzy</fullName>
    </submittedName>
</protein>
<reference evidence="8" key="1">
    <citation type="journal article" date="2006" name="PLoS Genet.">
        <title>Genetic analysis of the capsular biosynthetic locus from all 90 pneumococcal serotypes.</title>
        <authorList>
            <person name="Bentley S.D."/>
            <person name="Aanensen D.M."/>
            <person name="Mavroidi A."/>
            <person name="Saunders D."/>
            <person name="Rabbinowitsch E."/>
            <person name="Collins M."/>
            <person name="Donohoe K."/>
            <person name="Harris D."/>
            <person name="Murphy L."/>
            <person name="Quail M.A."/>
            <person name="Samuel G."/>
            <person name="Skovsted I.C."/>
            <person name="Kaltoft M.S."/>
            <person name="Barrell B."/>
            <person name="Reeves P.R."/>
            <person name="Parkhill J."/>
            <person name="Spratt B.G."/>
        </authorList>
    </citation>
    <scope>NUCLEOTIDE SEQUENCE</scope>
    <source>
        <strain evidence="7">8087/40</strain>
        <strain evidence="8">Eddy nr. 53</strain>
    </source>
</reference>
<keyword evidence="3 5" id="KW-1133">Transmembrane helix</keyword>
<evidence type="ECO:0000313" key="8">
    <source>
        <dbReference type="EMBL" id="CAI33169.1"/>
    </source>
</evidence>
<evidence type="ECO:0000259" key="6">
    <source>
        <dbReference type="Pfam" id="PF04932"/>
    </source>
</evidence>
<evidence type="ECO:0000256" key="1">
    <source>
        <dbReference type="ARBA" id="ARBA00004141"/>
    </source>
</evidence>
<feature type="transmembrane region" description="Helical" evidence="5">
    <location>
        <begin position="229"/>
        <end position="255"/>
    </location>
</feature>